<dbReference type="Gene3D" id="1.10.760.10">
    <property type="entry name" value="Cytochrome c-like domain"/>
    <property type="match status" value="2"/>
</dbReference>
<evidence type="ECO:0000256" key="4">
    <source>
        <dbReference type="ARBA" id="ARBA00022617"/>
    </source>
</evidence>
<evidence type="ECO:0000256" key="3">
    <source>
        <dbReference type="ARBA" id="ARBA00022448"/>
    </source>
</evidence>
<evidence type="ECO:0000256" key="2">
    <source>
        <dbReference type="ARBA" id="ARBA00004856"/>
    </source>
</evidence>
<keyword evidence="17" id="KW-0575">Peroxidase</keyword>
<keyword evidence="8" id="KW-0249">Electron transport</keyword>
<dbReference type="InterPro" id="IPR051395">
    <property type="entry name" value="Cytochrome_c_Peroxidase/MauG"/>
</dbReference>
<comment type="function">
    <text evidence="11">Involved in methylamine metabolism. Essential for the maturation of the beta subunit of MADH, presumably via a step in the biosynthesis of tryptophan tryptophylquinone (TTQ), the cofactor of MADH.</text>
</comment>
<protein>
    <recommendedName>
        <fullName evidence="12">Methylamine utilization protein MauG</fullName>
    </recommendedName>
</protein>
<dbReference type="GO" id="GO:0046872">
    <property type="term" value="F:metal ion binding"/>
    <property type="evidence" value="ECO:0007669"/>
    <property type="project" value="UniProtKB-KW"/>
</dbReference>
<evidence type="ECO:0000256" key="5">
    <source>
        <dbReference type="ARBA" id="ARBA00022723"/>
    </source>
</evidence>
<dbReference type="FunFam" id="1.10.760.10:FF:000019">
    <property type="entry name" value="Di-heme cytochrome C peroxidase"/>
    <property type="match status" value="1"/>
</dbReference>
<evidence type="ECO:0000256" key="1">
    <source>
        <dbReference type="ARBA" id="ARBA00004418"/>
    </source>
</evidence>
<comment type="PTM">
    <text evidence="13">Binds 2 heme groups per subunit.</text>
</comment>
<feature type="binding site" description="axial binding residue" evidence="14">
    <location>
        <position position="244"/>
    </location>
    <ligand>
        <name>heme c</name>
        <dbReference type="ChEBI" id="CHEBI:61717"/>
        <label>2</label>
    </ligand>
    <ligandPart>
        <name>Fe</name>
        <dbReference type="ChEBI" id="CHEBI:18248"/>
    </ligandPart>
</feature>
<dbReference type="RefSeq" id="WP_091822094.1">
    <property type="nucleotide sequence ID" value="NZ_FNRJ01000001.1"/>
</dbReference>
<feature type="binding site" description="covalent" evidence="13">
    <location>
        <position position="95"/>
    </location>
    <ligand>
        <name>heme c</name>
        <dbReference type="ChEBI" id="CHEBI:61717"/>
        <label>1</label>
    </ligand>
</feature>
<dbReference type="OrthoDB" id="9805202at2"/>
<dbReference type="GO" id="GO:0009055">
    <property type="term" value="F:electron transfer activity"/>
    <property type="evidence" value="ECO:0007669"/>
    <property type="project" value="InterPro"/>
</dbReference>
<feature type="domain" description="Di-haem cytochrome c peroxidase" evidence="16">
    <location>
        <begin position="73"/>
        <end position="220"/>
    </location>
</feature>
<dbReference type="Proteomes" id="UP000242469">
    <property type="component" value="Unassembled WGS sequence"/>
</dbReference>
<evidence type="ECO:0000256" key="6">
    <source>
        <dbReference type="ARBA" id="ARBA00022729"/>
    </source>
</evidence>
<dbReference type="PIRSF" id="PIRSF000294">
    <property type="entry name" value="Cytochrome-c_peroxidase"/>
    <property type="match status" value="1"/>
</dbReference>
<evidence type="ECO:0000256" key="12">
    <source>
        <dbReference type="ARBA" id="ARBA00073576"/>
    </source>
</evidence>
<keyword evidence="10 14" id="KW-0408">Iron</keyword>
<evidence type="ECO:0000313" key="18">
    <source>
        <dbReference type="Proteomes" id="UP000242469"/>
    </source>
</evidence>
<dbReference type="SUPFAM" id="SSF46626">
    <property type="entry name" value="Cytochrome c"/>
    <property type="match status" value="2"/>
</dbReference>
<organism evidence="17 18">
    <name type="scientific">Marinobacterium iners DSM 11526</name>
    <dbReference type="NCBI Taxonomy" id="1122198"/>
    <lineage>
        <taxon>Bacteria</taxon>
        <taxon>Pseudomonadati</taxon>
        <taxon>Pseudomonadota</taxon>
        <taxon>Gammaproteobacteria</taxon>
        <taxon>Oceanospirillales</taxon>
        <taxon>Oceanospirillaceae</taxon>
        <taxon>Marinobacterium</taxon>
    </lineage>
</organism>
<keyword evidence="9" id="KW-0560">Oxidoreductase</keyword>
<dbReference type="InterPro" id="IPR026259">
    <property type="entry name" value="MauG/Cytc_peroxidase"/>
</dbReference>
<name>A0A1H3Y0X8_9GAMM</name>
<dbReference type="AlphaFoldDB" id="A0A1H3Y0X8"/>
<sequence>MNKPAILKCMLVLLAVPALALASESPLHALVERYRQGPDHWPQANVDTGVDYQPLAAIAEQVPVPANNPLTAAKHELGKHLFFDRRLSASEQIACASCHDPDLGWADGRRASIGHNRQKGDINAPTVVNSAWLTHIFWNGRAASLEEQVIASWTNPIEMAADTDVAVERLSETQSYPALFEQAFGSAEVTPERVAQAIASFMRGLTLTNTPFDRFMRGDTDAMSDEALHGLHLFRTKARCINCHHGPQLTDNRFHHLGTSFHNVGDFQGRYRLTGAQDDVGAFRTPSLRGAAETPPFMHNGFVKDLDMLLALYNMGWWQNAELPEKGNDIPTAKLSPLIKPLSLSGTEVHALKAFLNSLNGTMPWMEMPELLP</sequence>
<dbReference type="PANTHER" id="PTHR30600">
    <property type="entry name" value="CYTOCHROME C PEROXIDASE-RELATED"/>
    <property type="match status" value="1"/>
</dbReference>
<proteinExistence type="predicted"/>
<gene>
    <name evidence="17" type="ORF">SAMN02745729_101339</name>
</gene>
<dbReference type="STRING" id="1122198.SAMN02745729_101339"/>
<comment type="cofactor">
    <cofactor evidence="13">
        <name>heme</name>
        <dbReference type="ChEBI" id="CHEBI:30413"/>
    </cofactor>
    <text evidence="13">Binds 2 heme groups.</text>
</comment>
<comment type="subcellular location">
    <subcellularLocation>
        <location evidence="1">Periplasm</location>
    </subcellularLocation>
</comment>
<dbReference type="GO" id="GO:0042597">
    <property type="term" value="C:periplasmic space"/>
    <property type="evidence" value="ECO:0007669"/>
    <property type="project" value="UniProtKB-SubCell"/>
</dbReference>
<dbReference type="GO" id="GO:0004130">
    <property type="term" value="F:cytochrome-c peroxidase activity"/>
    <property type="evidence" value="ECO:0007669"/>
    <property type="project" value="TreeGrafter"/>
</dbReference>
<evidence type="ECO:0000313" key="17">
    <source>
        <dbReference type="EMBL" id="SEA05256.1"/>
    </source>
</evidence>
<dbReference type="Pfam" id="PF03150">
    <property type="entry name" value="CCP_MauG"/>
    <property type="match status" value="1"/>
</dbReference>
<feature type="binding site" description="covalent" evidence="13">
    <location>
        <position position="98"/>
    </location>
    <ligand>
        <name>heme c</name>
        <dbReference type="ChEBI" id="CHEBI:61717"/>
        <label>1</label>
    </ligand>
</feature>
<dbReference type="InterPro" id="IPR036909">
    <property type="entry name" value="Cyt_c-like_dom_sf"/>
</dbReference>
<evidence type="ECO:0000256" key="10">
    <source>
        <dbReference type="ARBA" id="ARBA00023004"/>
    </source>
</evidence>
<dbReference type="InterPro" id="IPR004852">
    <property type="entry name" value="Di-haem_cyt_c_peroxidsae"/>
</dbReference>
<keyword evidence="7" id="KW-0574">Periplasm</keyword>
<evidence type="ECO:0000256" key="7">
    <source>
        <dbReference type="ARBA" id="ARBA00022764"/>
    </source>
</evidence>
<feature type="binding site" description="axial binding residue" evidence="14">
    <location>
        <position position="115"/>
    </location>
    <ligand>
        <name>heme c</name>
        <dbReference type="ChEBI" id="CHEBI:61717"/>
        <label>1</label>
    </ligand>
    <ligandPart>
        <name>Fe</name>
        <dbReference type="ChEBI" id="CHEBI:18248"/>
    </ligandPart>
</feature>
<evidence type="ECO:0000256" key="9">
    <source>
        <dbReference type="ARBA" id="ARBA00023002"/>
    </source>
</evidence>
<dbReference type="GO" id="GO:0020037">
    <property type="term" value="F:heme binding"/>
    <property type="evidence" value="ECO:0007669"/>
    <property type="project" value="InterPro"/>
</dbReference>
<dbReference type="EMBL" id="FNRJ01000001">
    <property type="protein sequence ID" value="SEA05256.1"/>
    <property type="molecule type" value="Genomic_DNA"/>
</dbReference>
<keyword evidence="3" id="KW-0813">Transport</keyword>
<reference evidence="18" key="1">
    <citation type="submission" date="2016-10" db="EMBL/GenBank/DDBJ databases">
        <authorList>
            <person name="Varghese N."/>
            <person name="Submissions S."/>
        </authorList>
    </citation>
    <scope>NUCLEOTIDE SEQUENCE [LARGE SCALE GENOMIC DNA]</scope>
    <source>
        <strain evidence="18">DSM 11526</strain>
    </source>
</reference>
<feature type="binding site" description="covalent" evidence="13">
    <location>
        <position position="243"/>
    </location>
    <ligand>
        <name>heme c</name>
        <dbReference type="ChEBI" id="CHEBI:61717"/>
        <label>2</label>
    </ligand>
</feature>
<evidence type="ECO:0000256" key="15">
    <source>
        <dbReference type="SAM" id="SignalP"/>
    </source>
</evidence>
<feature type="signal peptide" evidence="15">
    <location>
        <begin position="1"/>
        <end position="22"/>
    </location>
</feature>
<keyword evidence="4 13" id="KW-0349">Heme</keyword>
<evidence type="ECO:0000256" key="11">
    <source>
        <dbReference type="ARBA" id="ARBA00058991"/>
    </source>
</evidence>
<comment type="pathway">
    <text evidence="2">One-carbon metabolism; methylamine degradation.</text>
</comment>
<feature type="chain" id="PRO_5017447572" description="Methylamine utilization protein MauG" evidence="15">
    <location>
        <begin position="23"/>
        <end position="373"/>
    </location>
</feature>
<keyword evidence="18" id="KW-1185">Reference proteome</keyword>
<feature type="binding site" description="axial binding residue" evidence="14">
    <location>
        <position position="99"/>
    </location>
    <ligand>
        <name>heme c</name>
        <dbReference type="ChEBI" id="CHEBI:61717"/>
        <label>1</label>
    </ligand>
    <ligandPart>
        <name>Fe</name>
        <dbReference type="ChEBI" id="CHEBI:18248"/>
    </ligandPart>
</feature>
<keyword evidence="5 14" id="KW-0479">Metal-binding</keyword>
<accession>A0A1H3Y0X8</accession>
<evidence type="ECO:0000256" key="13">
    <source>
        <dbReference type="PIRSR" id="PIRSR000294-1"/>
    </source>
</evidence>
<keyword evidence="6 15" id="KW-0732">Signal</keyword>
<evidence type="ECO:0000256" key="8">
    <source>
        <dbReference type="ARBA" id="ARBA00022982"/>
    </source>
</evidence>
<evidence type="ECO:0000259" key="16">
    <source>
        <dbReference type="Pfam" id="PF03150"/>
    </source>
</evidence>
<evidence type="ECO:0000256" key="14">
    <source>
        <dbReference type="PIRSR" id="PIRSR000294-2"/>
    </source>
</evidence>
<dbReference type="PANTHER" id="PTHR30600:SF10">
    <property type="entry name" value="BLL6722 PROTEIN"/>
    <property type="match status" value="1"/>
</dbReference>
<feature type="binding site" description="covalent" evidence="13">
    <location>
        <position position="240"/>
    </location>
    <ligand>
        <name>heme c</name>
        <dbReference type="ChEBI" id="CHEBI:61717"/>
        <label>2</label>
    </ligand>
</feature>